<feature type="domain" description="Pyrrolo-quinoline quinone repeat" evidence="4">
    <location>
        <begin position="15"/>
        <end position="125"/>
    </location>
</feature>
<dbReference type="SUPFAM" id="SSF50998">
    <property type="entry name" value="Quinoprotein alcohol dehydrogenase-like"/>
    <property type="match status" value="1"/>
</dbReference>
<evidence type="ECO:0000256" key="3">
    <source>
        <dbReference type="ARBA" id="ARBA00023002"/>
    </source>
</evidence>
<dbReference type="Gene3D" id="2.140.10.10">
    <property type="entry name" value="Quinoprotein alcohol dehydrogenase-like superfamily"/>
    <property type="match status" value="1"/>
</dbReference>
<organism evidence="5 6">
    <name type="scientific">Streptomyces gibsoniae</name>
    <dbReference type="NCBI Taxonomy" id="3075529"/>
    <lineage>
        <taxon>Bacteria</taxon>
        <taxon>Bacillati</taxon>
        <taxon>Actinomycetota</taxon>
        <taxon>Actinomycetes</taxon>
        <taxon>Kitasatosporales</taxon>
        <taxon>Streptomycetaceae</taxon>
        <taxon>Streptomyces</taxon>
    </lineage>
</organism>
<dbReference type="Pfam" id="PF01011">
    <property type="entry name" value="PQQ"/>
    <property type="match status" value="1"/>
</dbReference>
<dbReference type="Proteomes" id="UP001183809">
    <property type="component" value="Unassembled WGS sequence"/>
</dbReference>
<keyword evidence="3" id="KW-0560">Oxidoreductase</keyword>
<reference evidence="6" key="1">
    <citation type="submission" date="2023-07" db="EMBL/GenBank/DDBJ databases">
        <title>30 novel species of actinomycetes from the DSMZ collection.</title>
        <authorList>
            <person name="Nouioui I."/>
        </authorList>
    </citation>
    <scope>NUCLEOTIDE SEQUENCE [LARGE SCALE GENOMIC DNA]</scope>
    <source>
        <strain evidence="6">DSM 41699</strain>
    </source>
</reference>
<evidence type="ECO:0000313" key="5">
    <source>
        <dbReference type="EMBL" id="MDT0470440.1"/>
    </source>
</evidence>
<dbReference type="SMART" id="SM00564">
    <property type="entry name" value="PQQ"/>
    <property type="match status" value="1"/>
</dbReference>
<dbReference type="InterPro" id="IPR018391">
    <property type="entry name" value="PQQ_b-propeller_rpt"/>
</dbReference>
<gene>
    <name evidence="5" type="ORF">RM764_47400</name>
</gene>
<proteinExistence type="inferred from homology"/>
<dbReference type="PANTHER" id="PTHR32303">
    <property type="entry name" value="QUINOPROTEIN ALCOHOL DEHYDROGENASE (CYTOCHROME C)"/>
    <property type="match status" value="1"/>
</dbReference>
<comment type="caution">
    <text evidence="5">The sequence shown here is derived from an EMBL/GenBank/DDBJ whole genome shotgun (WGS) entry which is preliminary data.</text>
</comment>
<evidence type="ECO:0000313" key="6">
    <source>
        <dbReference type="Proteomes" id="UP001183809"/>
    </source>
</evidence>
<evidence type="ECO:0000256" key="1">
    <source>
        <dbReference type="ARBA" id="ARBA00001931"/>
    </source>
</evidence>
<accession>A0ABU2UBI9</accession>
<feature type="non-terminal residue" evidence="5">
    <location>
        <position position="1"/>
    </location>
</feature>
<protein>
    <recommendedName>
        <fullName evidence="4">Pyrrolo-quinoline quinone repeat domain-containing protein</fullName>
    </recommendedName>
</protein>
<dbReference type="PANTHER" id="PTHR32303:SF4">
    <property type="entry name" value="QUINOPROTEIN GLUCOSE DEHYDROGENASE"/>
    <property type="match status" value="1"/>
</dbReference>
<keyword evidence="6" id="KW-1185">Reference proteome</keyword>
<sequence length="127" mass="13676">PGMASAAPTQADGDWNSYGRSAFGDRYSPLAQITPENAHKLVPAWTFRTGDIPGPGDPGETTAENTPLKVNGMLYVCTPHSQVIALDPDTGKEIWRFDPKISTEGAANFKGWAHMTCRGVSYHDDAV</sequence>
<comment type="cofactor">
    <cofactor evidence="1">
        <name>pyrroloquinoline quinone</name>
        <dbReference type="ChEBI" id="CHEBI:58442"/>
    </cofactor>
</comment>
<name>A0ABU2UBI9_9ACTN</name>
<evidence type="ECO:0000256" key="2">
    <source>
        <dbReference type="ARBA" id="ARBA00008156"/>
    </source>
</evidence>
<dbReference type="EMBL" id="JAVREY010000444">
    <property type="protein sequence ID" value="MDT0470440.1"/>
    <property type="molecule type" value="Genomic_DNA"/>
</dbReference>
<feature type="non-terminal residue" evidence="5">
    <location>
        <position position="127"/>
    </location>
</feature>
<comment type="similarity">
    <text evidence="2">Belongs to the bacterial PQQ dehydrogenase family.</text>
</comment>
<dbReference type="InterPro" id="IPR011047">
    <property type="entry name" value="Quinoprotein_ADH-like_sf"/>
</dbReference>
<evidence type="ECO:0000259" key="4">
    <source>
        <dbReference type="Pfam" id="PF01011"/>
    </source>
</evidence>
<dbReference type="InterPro" id="IPR002372">
    <property type="entry name" value="PQQ_rpt_dom"/>
</dbReference>